<reference evidence="1" key="1">
    <citation type="submission" date="2021-01" db="EMBL/GenBank/DDBJ databases">
        <authorList>
            <consortium name="Genoscope - CEA"/>
            <person name="William W."/>
        </authorList>
    </citation>
    <scope>NUCLEOTIDE SEQUENCE</scope>
</reference>
<dbReference type="EMBL" id="CAJJDM010000028">
    <property type="protein sequence ID" value="CAD8059874.1"/>
    <property type="molecule type" value="Genomic_DNA"/>
</dbReference>
<sequence length="98" mass="11604">MKMIIIQVFKIKFILNLEFLYAYEKPAINNKNIISCRNSNRRQSAFDFLQSSMNNIKANQKRAFSIALNYFKNEERQSIIKKKSENLYGFSKVSLKIK</sequence>
<protein>
    <submittedName>
        <fullName evidence="1">Uncharacterized protein</fullName>
    </submittedName>
</protein>
<dbReference type="Proteomes" id="UP000688137">
    <property type="component" value="Unassembled WGS sequence"/>
</dbReference>
<evidence type="ECO:0000313" key="1">
    <source>
        <dbReference type="EMBL" id="CAD8059874.1"/>
    </source>
</evidence>
<gene>
    <name evidence="1" type="ORF">PPRIM_AZ9-3.1.T0290210</name>
</gene>
<comment type="caution">
    <text evidence="1">The sequence shown here is derived from an EMBL/GenBank/DDBJ whole genome shotgun (WGS) entry which is preliminary data.</text>
</comment>
<dbReference type="AlphaFoldDB" id="A0A8S1LA43"/>
<keyword evidence="2" id="KW-1185">Reference proteome</keyword>
<evidence type="ECO:0000313" key="2">
    <source>
        <dbReference type="Proteomes" id="UP000688137"/>
    </source>
</evidence>
<dbReference type="OMA" id="NIASCRN"/>
<accession>A0A8S1LA43</accession>
<name>A0A8S1LA43_PARPR</name>
<proteinExistence type="predicted"/>
<organism evidence="1 2">
    <name type="scientific">Paramecium primaurelia</name>
    <dbReference type="NCBI Taxonomy" id="5886"/>
    <lineage>
        <taxon>Eukaryota</taxon>
        <taxon>Sar</taxon>
        <taxon>Alveolata</taxon>
        <taxon>Ciliophora</taxon>
        <taxon>Intramacronucleata</taxon>
        <taxon>Oligohymenophorea</taxon>
        <taxon>Peniculida</taxon>
        <taxon>Parameciidae</taxon>
        <taxon>Paramecium</taxon>
    </lineage>
</organism>